<keyword evidence="1" id="KW-0472">Membrane</keyword>
<sequence>MMTLFLLLLAVSLIAPALMLALRFFVPKSAFWFDAAALVSMYAFGVIAADAVAGILLRNTVMMTEVHRIFYNPLFLAAGGYLGLYGFYRSWSGLFRYSGRWNG</sequence>
<reference evidence="2 3" key="2">
    <citation type="journal article" date="2013" name="Genome Announc.">
        <title>Genome Sequence of Growth-Improving Paenibacillus mucilaginosus Strain KNP414.</title>
        <authorList>
            <person name="Lu J.J."/>
            <person name="Wang J.F."/>
            <person name="Hu X.F."/>
        </authorList>
    </citation>
    <scope>NUCLEOTIDE SEQUENCE [LARGE SCALE GENOMIC DNA]</scope>
    <source>
        <strain evidence="2 3">KNP414</strain>
    </source>
</reference>
<feature type="transmembrane region" description="Helical" evidence="1">
    <location>
        <begin position="69"/>
        <end position="88"/>
    </location>
</feature>
<dbReference type="AlphaFoldDB" id="F8FB15"/>
<reference evidence="3" key="1">
    <citation type="submission" date="2011-06" db="EMBL/GenBank/DDBJ databases">
        <title>Complete genome sequence of Paenibacillus mucilaginosus KNP414.</title>
        <authorList>
            <person name="Wang J."/>
            <person name="Hu S."/>
            <person name="Hu X."/>
            <person name="Zhang B."/>
            <person name="Dong D."/>
            <person name="Zhang S."/>
            <person name="Zhao K."/>
            <person name="Wu D."/>
        </authorList>
    </citation>
    <scope>NUCLEOTIDE SEQUENCE [LARGE SCALE GENOMIC DNA]</scope>
    <source>
        <strain evidence="3">KNP414</strain>
    </source>
</reference>
<keyword evidence="1" id="KW-0812">Transmembrane</keyword>
<evidence type="ECO:0000313" key="2">
    <source>
        <dbReference type="EMBL" id="AEI41658.1"/>
    </source>
</evidence>
<dbReference type="KEGG" id="pms:KNP414_03100"/>
<accession>F8FB15</accession>
<feature type="transmembrane region" description="Helical" evidence="1">
    <location>
        <begin position="31"/>
        <end position="57"/>
    </location>
</feature>
<gene>
    <name evidence="2" type="ordered locus">KNP414_03100</name>
</gene>
<name>F8FB15_PAEMK</name>
<proteinExistence type="predicted"/>
<dbReference type="Proteomes" id="UP000006620">
    <property type="component" value="Chromosome"/>
</dbReference>
<evidence type="ECO:0000256" key="1">
    <source>
        <dbReference type="SAM" id="Phobius"/>
    </source>
</evidence>
<dbReference type="HOGENOM" id="CLU_179282_0_0_9"/>
<dbReference type="PATRIC" id="fig|1036673.3.peg.2847"/>
<keyword evidence="1" id="KW-1133">Transmembrane helix</keyword>
<dbReference type="EMBL" id="CP002869">
    <property type="protein sequence ID" value="AEI41658.1"/>
    <property type="molecule type" value="Genomic_DNA"/>
</dbReference>
<evidence type="ECO:0000313" key="3">
    <source>
        <dbReference type="Proteomes" id="UP000006620"/>
    </source>
</evidence>
<protein>
    <submittedName>
        <fullName evidence="2">Uncharacterized protein</fullName>
    </submittedName>
</protein>
<organism evidence="2 3">
    <name type="scientific">Paenibacillus mucilaginosus (strain KNP414)</name>
    <dbReference type="NCBI Taxonomy" id="1036673"/>
    <lineage>
        <taxon>Bacteria</taxon>
        <taxon>Bacillati</taxon>
        <taxon>Bacillota</taxon>
        <taxon>Bacilli</taxon>
        <taxon>Bacillales</taxon>
        <taxon>Paenibacillaceae</taxon>
        <taxon>Paenibacillus</taxon>
    </lineage>
</organism>